<feature type="transmembrane region" description="Helical" evidence="2">
    <location>
        <begin position="85"/>
        <end position="107"/>
    </location>
</feature>
<dbReference type="EMBL" id="CP001860">
    <property type="protein sequence ID" value="ADB59502.1"/>
    <property type="molecule type" value="Genomic_DNA"/>
</dbReference>
<proteinExistence type="predicted"/>
<keyword evidence="2" id="KW-0472">Membrane</keyword>
<evidence type="ECO:0000256" key="2">
    <source>
        <dbReference type="SAM" id="Phobius"/>
    </source>
</evidence>
<dbReference type="Proteomes" id="UP000001903">
    <property type="component" value="Chromosome"/>
</dbReference>
<feature type="region of interest" description="Disordered" evidence="1">
    <location>
        <begin position="339"/>
        <end position="362"/>
    </location>
</feature>
<feature type="transmembrane region" description="Helical" evidence="2">
    <location>
        <begin position="304"/>
        <end position="328"/>
    </location>
</feature>
<organism evidence="3 4">
    <name type="scientific">Haloterrigena turkmenica (strain ATCC 51198 / DSM 5511 / JCM 9101 / NCIMB 13204 / VKM B-1734 / 4k)</name>
    <name type="common">Halococcus turkmenicus</name>
    <dbReference type="NCBI Taxonomy" id="543526"/>
    <lineage>
        <taxon>Archaea</taxon>
        <taxon>Methanobacteriati</taxon>
        <taxon>Methanobacteriota</taxon>
        <taxon>Stenosarchaea group</taxon>
        <taxon>Halobacteria</taxon>
        <taxon>Halobacteriales</taxon>
        <taxon>Natrialbaceae</taxon>
        <taxon>Haloterrigena</taxon>
    </lineage>
</organism>
<evidence type="ECO:0000313" key="4">
    <source>
        <dbReference type="Proteomes" id="UP000001903"/>
    </source>
</evidence>
<accession>D2RWB3</accession>
<reference evidence="3 4" key="1">
    <citation type="journal article" date="2010" name="Stand. Genomic Sci.">
        <title>Complete genome sequence of Haloterrigena turkmenica type strain (4k).</title>
        <authorList>
            <person name="Saunders E."/>
            <person name="Tindall B.J."/>
            <person name="Fahnrich R."/>
            <person name="Lapidus A."/>
            <person name="Copeland A."/>
            <person name="Del Rio T.G."/>
            <person name="Lucas S."/>
            <person name="Chen F."/>
            <person name="Tice H."/>
            <person name="Cheng J.F."/>
            <person name="Han C."/>
            <person name="Detter J.C."/>
            <person name="Bruce D."/>
            <person name="Goodwin L."/>
            <person name="Chain P."/>
            <person name="Pitluck S."/>
            <person name="Pati A."/>
            <person name="Ivanova N."/>
            <person name="Mavromatis K."/>
            <person name="Chen A."/>
            <person name="Palaniappan K."/>
            <person name="Land M."/>
            <person name="Hauser L."/>
            <person name="Chang Y.J."/>
            <person name="Jeffries C.D."/>
            <person name="Brettin T."/>
            <person name="Rohde M."/>
            <person name="Goker M."/>
            <person name="Bristow J."/>
            <person name="Eisen J.A."/>
            <person name="Markowitz V."/>
            <person name="Hugenholtz P."/>
            <person name="Klenk H.P."/>
            <person name="Kyrpides N.C."/>
        </authorList>
    </citation>
    <scope>NUCLEOTIDE SEQUENCE [LARGE SCALE GENOMIC DNA]</scope>
    <source>
        <strain evidence="4">ATCC 51198 / DSM 5511 / JCM 9101 / NCIMB 13204 / VKM B-1734 / 4k</strain>
    </source>
</reference>
<keyword evidence="2" id="KW-1133">Transmembrane helix</keyword>
<name>D2RWB3_HALTV</name>
<keyword evidence="2" id="KW-0812">Transmembrane</keyword>
<feature type="transmembrane region" description="Helical" evidence="2">
    <location>
        <begin position="273"/>
        <end position="292"/>
    </location>
</feature>
<dbReference type="eggNOG" id="arCOG08131">
    <property type="taxonomic scope" value="Archaea"/>
</dbReference>
<dbReference type="AlphaFoldDB" id="D2RWB3"/>
<dbReference type="KEGG" id="htu:Htur_0604"/>
<sequence>MQALIVGSVERVAMSPSETDETLESFGANVGEQSSVLAGFREWFVVEGDRVAVAVLLSGVILALLVVLRWLGIISFTNPNSVTRVASGMIAGTFSLVTLVVSVNQLILSQEFSAAGRARDRLEGVIDFRRKVATTAMVPASPATPTRILELLVESIRHDAADLADAVENSDDEVREPITRYTNAVQKRTGRVDEVLEEGEFGSFTAISAAINYDEAWHLHVGTHLRGEYGDELSPTASERLDELIDSLKLFGVAREQLKTTYLQRELTRFSQLTIYWGVPSILSAILIGLLYGDFAGPSVSVAVLPFITTGLIIVGLSPLSLLVSYILRTATVTRRTASVGPMVPQKDPDEGPFHVEYGEDS</sequence>
<dbReference type="HOGENOM" id="CLU_061327_0_0_2"/>
<gene>
    <name evidence="3" type="ordered locus">Htur_0604</name>
</gene>
<keyword evidence="4" id="KW-1185">Reference proteome</keyword>
<feature type="transmembrane region" description="Helical" evidence="2">
    <location>
        <begin position="51"/>
        <end position="73"/>
    </location>
</feature>
<feature type="compositionally biased region" description="Basic and acidic residues" evidence="1">
    <location>
        <begin position="347"/>
        <end position="362"/>
    </location>
</feature>
<dbReference type="InterPro" id="IPR058278">
    <property type="entry name" value="DUF7972"/>
</dbReference>
<evidence type="ECO:0000256" key="1">
    <source>
        <dbReference type="SAM" id="MobiDB-lite"/>
    </source>
</evidence>
<dbReference type="Pfam" id="PF25927">
    <property type="entry name" value="DUF7972"/>
    <property type="match status" value="1"/>
</dbReference>
<evidence type="ECO:0000313" key="3">
    <source>
        <dbReference type="EMBL" id="ADB59502.1"/>
    </source>
</evidence>
<protein>
    <submittedName>
        <fullName evidence="3">Uncharacterized protein</fullName>
    </submittedName>
</protein>